<accession>A0A198UG16</accession>
<dbReference type="PANTHER" id="PTHR10000:SF25">
    <property type="entry name" value="PHOSPHATASE YKRA-RELATED"/>
    <property type="match status" value="1"/>
</dbReference>
<reference evidence="1 2" key="1">
    <citation type="journal article" date="2016" name="Genome Biol. Evol.">
        <title>Comparative Genomic Analyses of the Moraxella catarrhalis Serosensitive and Seroresistant Lineages Demonstrate Their Independent Evolution.</title>
        <authorList>
            <person name="Earl J.P."/>
            <person name="de Vries S.P."/>
            <person name="Ahmed A."/>
            <person name="Powell E."/>
            <person name="Schultz M.P."/>
            <person name="Hermans P.W."/>
            <person name="Hill D.J."/>
            <person name="Zhou Z."/>
            <person name="Constantinidou C.I."/>
            <person name="Hu F.Z."/>
            <person name="Bootsma H.J."/>
            <person name="Ehrlich G.D."/>
        </authorList>
    </citation>
    <scope>NUCLEOTIDE SEQUENCE [LARGE SCALE GENOMIC DNA]</scope>
    <source>
        <strain evidence="1 2">Z7542</strain>
    </source>
</reference>
<protein>
    <submittedName>
        <fullName evidence="1">Hydrolase HAD superfamily</fullName>
    </submittedName>
</protein>
<dbReference type="PANTHER" id="PTHR10000">
    <property type="entry name" value="PHOSPHOSERINE PHOSPHATASE"/>
    <property type="match status" value="1"/>
</dbReference>
<comment type="caution">
    <text evidence="1">The sequence shown here is derived from an EMBL/GenBank/DDBJ whole genome shotgun (WGS) entry which is preliminary data.</text>
</comment>
<dbReference type="GO" id="GO:0016791">
    <property type="term" value="F:phosphatase activity"/>
    <property type="evidence" value="ECO:0007669"/>
    <property type="project" value="TreeGrafter"/>
</dbReference>
<dbReference type="AlphaFoldDB" id="A0A198UG16"/>
<dbReference type="InterPro" id="IPR023214">
    <property type="entry name" value="HAD_sf"/>
</dbReference>
<dbReference type="EMBL" id="LXHC01000029">
    <property type="protein sequence ID" value="OAU94142.1"/>
    <property type="molecule type" value="Genomic_DNA"/>
</dbReference>
<proteinExistence type="predicted"/>
<dbReference type="GO" id="GO:0005829">
    <property type="term" value="C:cytosol"/>
    <property type="evidence" value="ECO:0007669"/>
    <property type="project" value="TreeGrafter"/>
</dbReference>
<keyword evidence="1" id="KW-0378">Hydrolase</keyword>
<dbReference type="InterPro" id="IPR000150">
    <property type="entry name" value="Cof"/>
</dbReference>
<name>A0A198UG16_MORCA</name>
<dbReference type="PATRIC" id="fig|480.237.peg.1282"/>
<dbReference type="RefSeq" id="WP_064611567.1">
    <property type="nucleotide sequence ID" value="NZ_LXHB01000108.1"/>
</dbReference>
<dbReference type="SFLD" id="SFLDS00003">
    <property type="entry name" value="Haloacid_Dehalogenase"/>
    <property type="match status" value="1"/>
</dbReference>
<dbReference type="Gene3D" id="3.30.1240.10">
    <property type="match status" value="1"/>
</dbReference>
<dbReference type="NCBIfam" id="TIGR00099">
    <property type="entry name" value="Cof-subfamily"/>
    <property type="match status" value="1"/>
</dbReference>
<dbReference type="SFLD" id="SFLDG01140">
    <property type="entry name" value="C2.B:_Phosphomannomutase_and_P"/>
    <property type="match status" value="1"/>
</dbReference>
<dbReference type="OrthoDB" id="3180855at2"/>
<dbReference type="NCBIfam" id="TIGR01484">
    <property type="entry name" value="HAD-SF-IIB"/>
    <property type="match status" value="1"/>
</dbReference>
<evidence type="ECO:0000313" key="2">
    <source>
        <dbReference type="Proteomes" id="UP000078228"/>
    </source>
</evidence>
<gene>
    <name evidence="1" type="ORF">AO384_2188</name>
</gene>
<dbReference type="InterPro" id="IPR036412">
    <property type="entry name" value="HAD-like_sf"/>
</dbReference>
<keyword evidence="2" id="KW-1185">Reference proteome</keyword>
<dbReference type="Pfam" id="PF08282">
    <property type="entry name" value="Hydrolase_3"/>
    <property type="match status" value="1"/>
</dbReference>
<dbReference type="GO" id="GO:0000287">
    <property type="term" value="F:magnesium ion binding"/>
    <property type="evidence" value="ECO:0007669"/>
    <property type="project" value="TreeGrafter"/>
</dbReference>
<dbReference type="SUPFAM" id="SSF56784">
    <property type="entry name" value="HAD-like"/>
    <property type="match status" value="1"/>
</dbReference>
<evidence type="ECO:0000313" key="1">
    <source>
        <dbReference type="EMBL" id="OAU94142.1"/>
    </source>
</evidence>
<dbReference type="InterPro" id="IPR006379">
    <property type="entry name" value="HAD-SF_hydro_IIB"/>
</dbReference>
<sequence length="267" mass="29987">MLNNSYPLPKIIFFDIDDTLYIKDEGRIPQSVKPALLALKNQGVLLAIATGRSLGIMPVAVRELIDEIGIDYLLTMNGQYNEYAGKKLFDFPLKKQQVKEILAVFEHRNIATAIMTKTDIFCFNQSEHLKTALGSLGITPILANKEGFDFDQHIYQILAFYEDHEAQNIVLPPDIKTTRWHQCAVDVLDHQSSKARSIAKLLNELNISKSDAAAFGDGLNDIEMFKLVGTAIAMDNGHPDLKQHADIICLRHDQDGIENILKALKWN</sequence>
<dbReference type="Gene3D" id="3.40.50.1000">
    <property type="entry name" value="HAD superfamily/HAD-like"/>
    <property type="match status" value="1"/>
</dbReference>
<dbReference type="Proteomes" id="UP000078228">
    <property type="component" value="Unassembled WGS sequence"/>
</dbReference>
<organism evidence="1 2">
    <name type="scientific">Moraxella catarrhalis</name>
    <name type="common">Branhamella catarrhalis</name>
    <dbReference type="NCBI Taxonomy" id="480"/>
    <lineage>
        <taxon>Bacteria</taxon>
        <taxon>Pseudomonadati</taxon>
        <taxon>Pseudomonadota</taxon>
        <taxon>Gammaproteobacteria</taxon>
        <taxon>Moraxellales</taxon>
        <taxon>Moraxellaceae</taxon>
        <taxon>Moraxella</taxon>
    </lineage>
</organism>